<dbReference type="Gene3D" id="3.40.50.10910">
    <property type="entry name" value="Amidohydrolase"/>
    <property type="match status" value="1"/>
</dbReference>
<gene>
    <name evidence="2" type="ORF">GCM10010302_34380</name>
</gene>
<protein>
    <submittedName>
        <fullName evidence="2">Amidohydrolase family protein</fullName>
    </submittedName>
</protein>
<dbReference type="PANTHER" id="PTHR43135">
    <property type="entry name" value="ALPHA-D-RIBOSE 1-METHYLPHOSPHONATE 5-TRIPHOSPHATE DIPHOSPHATASE"/>
    <property type="match status" value="1"/>
</dbReference>
<dbReference type="Gene3D" id="2.30.40.10">
    <property type="entry name" value="Urease, subunit C, domain 1"/>
    <property type="match status" value="1"/>
</dbReference>
<dbReference type="PANTHER" id="PTHR43135:SF3">
    <property type="entry name" value="ALPHA-D-RIBOSE 1-METHYLPHOSPHONATE 5-TRIPHOSPHATE DIPHOSPHATASE"/>
    <property type="match status" value="1"/>
</dbReference>
<dbReference type="EMBL" id="BAAABV010000016">
    <property type="protein sequence ID" value="GAA0292855.1"/>
    <property type="molecule type" value="Genomic_DNA"/>
</dbReference>
<comment type="caution">
    <text evidence="2">The sequence shown here is derived from an EMBL/GenBank/DDBJ whole genome shotgun (WGS) entry which is preliminary data.</text>
</comment>
<dbReference type="Gene3D" id="1.20.58.520">
    <property type="entry name" value="Amidohydrolase"/>
    <property type="match status" value="1"/>
</dbReference>
<dbReference type="InterPro" id="IPR051781">
    <property type="entry name" value="Metallo-dep_Hydrolase"/>
</dbReference>
<keyword evidence="3" id="KW-1185">Reference proteome</keyword>
<evidence type="ECO:0000259" key="1">
    <source>
        <dbReference type="Pfam" id="PF01979"/>
    </source>
</evidence>
<reference evidence="3" key="1">
    <citation type="journal article" date="2019" name="Int. J. Syst. Evol. Microbiol.">
        <title>The Global Catalogue of Microorganisms (GCM) 10K type strain sequencing project: providing services to taxonomists for standard genome sequencing and annotation.</title>
        <authorList>
            <consortium name="The Broad Institute Genomics Platform"/>
            <consortium name="The Broad Institute Genome Sequencing Center for Infectious Disease"/>
            <person name="Wu L."/>
            <person name="Ma J."/>
        </authorList>
    </citation>
    <scope>NUCLEOTIDE SEQUENCE [LARGE SCALE GENOMIC DNA]</scope>
    <source>
        <strain evidence="3">JCM 4505</strain>
    </source>
</reference>
<dbReference type="SUPFAM" id="SSF51338">
    <property type="entry name" value="Composite domain of metallo-dependent hydrolases"/>
    <property type="match status" value="1"/>
</dbReference>
<accession>A0ABP3F4E7</accession>
<organism evidence="2 3">
    <name type="scientific">Streptomyces polychromogenes</name>
    <dbReference type="NCBI Taxonomy" id="67342"/>
    <lineage>
        <taxon>Bacteria</taxon>
        <taxon>Bacillati</taxon>
        <taxon>Actinomycetota</taxon>
        <taxon>Actinomycetes</taxon>
        <taxon>Kitasatosporales</taxon>
        <taxon>Streptomycetaceae</taxon>
        <taxon>Streptomyces</taxon>
    </lineage>
</organism>
<proteinExistence type="predicted"/>
<name>A0ABP3F4E7_9ACTN</name>
<dbReference type="Gene3D" id="3.30.110.90">
    <property type="entry name" value="Amidohydrolase"/>
    <property type="match status" value="1"/>
</dbReference>
<dbReference type="SUPFAM" id="SSF51556">
    <property type="entry name" value="Metallo-dependent hydrolases"/>
    <property type="match status" value="1"/>
</dbReference>
<evidence type="ECO:0000313" key="2">
    <source>
        <dbReference type="EMBL" id="GAA0292855.1"/>
    </source>
</evidence>
<dbReference type="InterPro" id="IPR032466">
    <property type="entry name" value="Metal_Hydrolase"/>
</dbReference>
<dbReference type="Pfam" id="PF01979">
    <property type="entry name" value="Amidohydro_1"/>
    <property type="match status" value="1"/>
</dbReference>
<sequence length="354" mass="35868">MKTALTNVRVFDGRRLLEPATVVVEGALIGTGPDGARVVDGGGAVLLPGLIDAHVHLHGPENLRQLRDHGVTTALDMATWPPALVDSLRAVPGLTDVRSPGTLAIAAGGLHSGMPGVPPDSVVTGPGDAERFVAARVAEGADYIKIVADRPGPGALDQPTLDALVAAAHAHGRLVVAHAASVGAYAMAQEAGADVLTHVPGDRALDAAASARVHAAGRAVVPTLTMMEGLAAAGLPGVDYAAARGSVAALHRAGVPVLAGTDSNATPGVPFTPPHGSSLHHELELLVDAGLSPLDALRAATVLPARHFGLTDRGAIRPGRRADLVLIDGDPLADVRATRRILRVWCGGAEHVAG</sequence>
<dbReference type="Proteomes" id="UP001501867">
    <property type="component" value="Unassembled WGS sequence"/>
</dbReference>
<dbReference type="InterPro" id="IPR011059">
    <property type="entry name" value="Metal-dep_hydrolase_composite"/>
</dbReference>
<evidence type="ECO:0000313" key="3">
    <source>
        <dbReference type="Proteomes" id="UP001501867"/>
    </source>
</evidence>
<dbReference type="RefSeq" id="WP_344159465.1">
    <property type="nucleotide sequence ID" value="NZ_BAAABV010000016.1"/>
</dbReference>
<feature type="domain" description="Amidohydrolase-related" evidence="1">
    <location>
        <begin position="45"/>
        <end position="348"/>
    </location>
</feature>
<dbReference type="InterPro" id="IPR006680">
    <property type="entry name" value="Amidohydro-rel"/>
</dbReference>